<dbReference type="InterPro" id="IPR042235">
    <property type="entry name" value="ZP-C_dom"/>
</dbReference>
<comment type="caution">
    <text evidence="4">The sequence shown here is derived from an EMBL/GenBank/DDBJ whole genome shotgun (WGS) entry which is preliminary data.</text>
</comment>
<dbReference type="Pfam" id="PF00100">
    <property type="entry name" value="Zona_pellucida"/>
    <property type="match status" value="1"/>
</dbReference>
<dbReference type="PROSITE" id="PS51034">
    <property type="entry name" value="ZP_2"/>
    <property type="match status" value="1"/>
</dbReference>
<reference evidence="5" key="1">
    <citation type="submission" date="2024-04" db="EMBL/GenBank/DDBJ databases">
        <title>Salinicola lusitanus LLJ914,a marine bacterium isolated from the Okinawa Trough.</title>
        <authorList>
            <person name="Li J."/>
        </authorList>
    </citation>
    <scope>NUCLEOTIDE SEQUENCE [LARGE SCALE GENOMIC DNA]</scope>
</reference>
<dbReference type="PANTHER" id="PTHR14002:SF50">
    <property type="entry name" value="ALPHA-TECTORIN-LIKE-RELATED"/>
    <property type="match status" value="1"/>
</dbReference>
<feature type="domain" description="ZP" evidence="3">
    <location>
        <begin position="373"/>
        <end position="619"/>
    </location>
</feature>
<organism evidence="4 5">
    <name type="scientific">Mugilogobius chulae</name>
    <name type="common">yellowstripe goby</name>
    <dbReference type="NCBI Taxonomy" id="88201"/>
    <lineage>
        <taxon>Eukaryota</taxon>
        <taxon>Metazoa</taxon>
        <taxon>Chordata</taxon>
        <taxon>Craniata</taxon>
        <taxon>Vertebrata</taxon>
        <taxon>Euteleostomi</taxon>
        <taxon>Actinopterygii</taxon>
        <taxon>Neopterygii</taxon>
        <taxon>Teleostei</taxon>
        <taxon>Neoteleostei</taxon>
        <taxon>Acanthomorphata</taxon>
        <taxon>Gobiaria</taxon>
        <taxon>Gobiiformes</taxon>
        <taxon>Gobioidei</taxon>
        <taxon>Gobiidae</taxon>
        <taxon>Gobionellinae</taxon>
        <taxon>Mugilogobius</taxon>
    </lineage>
</organism>
<evidence type="ECO:0000313" key="4">
    <source>
        <dbReference type="EMBL" id="KAK7878892.1"/>
    </source>
</evidence>
<dbReference type="SMART" id="SM00241">
    <property type="entry name" value="ZP"/>
    <property type="match status" value="1"/>
</dbReference>
<keyword evidence="5" id="KW-1185">Reference proteome</keyword>
<dbReference type="PANTHER" id="PTHR14002">
    <property type="entry name" value="ENDOGLIN/TGF-BETA RECEPTOR TYPE III"/>
    <property type="match status" value="1"/>
</dbReference>
<dbReference type="InterPro" id="IPR014853">
    <property type="entry name" value="VWF/SSPO/ZAN-like_Cys-rich_dom"/>
</dbReference>
<dbReference type="EMBL" id="JBBPFD010000432">
    <property type="protein sequence ID" value="KAK7878892.1"/>
    <property type="molecule type" value="Genomic_DNA"/>
</dbReference>
<dbReference type="InterPro" id="IPR001507">
    <property type="entry name" value="ZP_dom"/>
</dbReference>
<gene>
    <name evidence="4" type="ORF">WMY93_030826</name>
</gene>
<name>A0AAW0MIF6_9GOBI</name>
<accession>A0AAW0MIF6</accession>
<keyword evidence="1" id="KW-0732">Signal</keyword>
<keyword evidence="2" id="KW-1015">Disulfide bond</keyword>
<dbReference type="Gene3D" id="2.60.40.3210">
    <property type="entry name" value="Zona pellucida, ZP-N domain"/>
    <property type="match status" value="1"/>
</dbReference>
<proteinExistence type="predicted"/>
<dbReference type="Gene3D" id="2.60.40.4100">
    <property type="entry name" value="Zona pellucida, ZP-C domain"/>
    <property type="match status" value="1"/>
</dbReference>
<dbReference type="Pfam" id="PF08742">
    <property type="entry name" value="C8"/>
    <property type="match status" value="1"/>
</dbReference>
<sequence length="619" mass="65558">MPGGLETPSGCEQTLIASTKYEQQACQTYTHNVDLTGCSHLGERVLKGAVVTDSDTCMNLICLKTGLFDSNSNCNAPQTCFGGNQCGTHRTCTVVGPSIVDIAGGTGKIPDFCSYHLLSFAGINVIGSFIPHRHTDIPFLGRVVLYEPTFNIQLQQGGVVLNPDEVELDLSTPVTKFGVELSKDQTGVKAVFTDSDGVISTVFFDGTQVFVDMKVPSGVNPSVGGVCGNSANIMNFALPSCPPVVPDTKGDDINCSSVAQSCENKLTSLANAINCSVDITPFVNACATNLLCEYPDEDGLSCSILDAYAKVCQTQINWRETMFCPLSPCVDHVCGLNEFCAINTGGEAACFCQETFAAPYRVSTGNPFGSPATCNADTASVNFYTCFLEEMGMTPNNLHLLDSNCTGTYDEQTKNMTFDFSGSNLCGGTVTDNSSVISYNNTILSTPDGVITHENTLSIAFSCIYNQPTAPSTATFTIADGSVTLSYATAEFTFSIVISSFLNEALTAPVVSALELDQKVWVKLEAQGVGGSSVALLIQDCWATEGMDPNQTPRYDMISSGCVLPEDGSVELVSNGQSLTSVLAFNTFKFVGATTANLSLHCQVQLCVVGSSCATVHHC</sequence>
<dbReference type="InterPro" id="IPR055355">
    <property type="entry name" value="ZP-C"/>
</dbReference>
<evidence type="ECO:0000259" key="3">
    <source>
        <dbReference type="PROSITE" id="PS51034"/>
    </source>
</evidence>
<dbReference type="Proteomes" id="UP001460270">
    <property type="component" value="Unassembled WGS sequence"/>
</dbReference>
<evidence type="ECO:0000313" key="5">
    <source>
        <dbReference type="Proteomes" id="UP001460270"/>
    </source>
</evidence>
<protein>
    <recommendedName>
        <fullName evidence="3">ZP domain-containing protein</fullName>
    </recommendedName>
</protein>
<evidence type="ECO:0000256" key="1">
    <source>
        <dbReference type="ARBA" id="ARBA00022729"/>
    </source>
</evidence>
<dbReference type="AlphaFoldDB" id="A0AAW0MIF6"/>
<evidence type="ECO:0000256" key="2">
    <source>
        <dbReference type="ARBA" id="ARBA00023157"/>
    </source>
</evidence>